<feature type="chain" id="PRO_5039284133" description="DUF3558 domain-containing protein" evidence="1">
    <location>
        <begin position="30"/>
        <end position="341"/>
    </location>
</feature>
<evidence type="ECO:0008006" key="4">
    <source>
        <dbReference type="Google" id="ProtNLM"/>
    </source>
</evidence>
<dbReference type="Proteomes" id="UP000006304">
    <property type="component" value="Chromosome"/>
</dbReference>
<sequence>MSIPARELTRSKRRIVLVIAIVLSSVATAALCSCATAAPQEGPELPVLPSYTDQLSAADKEKIDFRNSIRALDPCGYVDAMALSRIGKPVMSGAAGFVFGPCEIWFDGPRITIDLGRVVPDAVPRVVAGTTVWIHHADESGNSCSAQLRLNDSYGVDFGVTLRRNIGDPPTPVEACNMAADLAAAPTAQQAGRPLRAESKYPRMNSRLASIDPCAVLGKVGPGHRPVLAPDFVDYPFWCDFYLDEGDESSFRTVQYSYRSYDHMKPLRGQRELTIGGFQALEDPKPIDTAPGTCAIYIATDPPDTASGAQTETVEVTARSGCAAAHTLAEELTRLYHEFAR</sequence>
<dbReference type="RefSeq" id="WP_014985422.1">
    <property type="nucleotide sequence ID" value="NC_018681.1"/>
</dbReference>
<keyword evidence="1" id="KW-0732">Signal</keyword>
<evidence type="ECO:0000256" key="1">
    <source>
        <dbReference type="SAM" id="SignalP"/>
    </source>
</evidence>
<dbReference type="KEGG" id="nbr:O3I_023060"/>
<gene>
    <name evidence="2" type="ORF">O3I_023060</name>
</gene>
<keyword evidence="3" id="KW-1185">Reference proteome</keyword>
<evidence type="ECO:0000313" key="2">
    <source>
        <dbReference type="EMBL" id="AFU02567.1"/>
    </source>
</evidence>
<reference evidence="2 3" key="1">
    <citation type="journal article" date="2012" name="J. Bacteriol.">
        <title>Complete genome sequence of Nocardia brasiliensis HUJEG-1.</title>
        <authorList>
            <person name="Vera-Cabrera L."/>
            <person name="Ortiz-Lopez R."/>
            <person name="Elizondo-Gonzalez R."/>
            <person name="Perez-Maya A.A."/>
            <person name="Ocampo-Candiani J."/>
        </authorList>
    </citation>
    <scope>NUCLEOTIDE SEQUENCE [LARGE SCALE GENOMIC DNA]</scope>
    <source>
        <strain evidence="3">ATCC 700358</strain>
    </source>
</reference>
<dbReference type="eggNOG" id="ENOG50328WG">
    <property type="taxonomic scope" value="Bacteria"/>
</dbReference>
<organism evidence="2 3">
    <name type="scientific">Nocardia brasiliensis (strain ATCC 700358 / HUJEG-1)</name>
    <dbReference type="NCBI Taxonomy" id="1133849"/>
    <lineage>
        <taxon>Bacteria</taxon>
        <taxon>Bacillati</taxon>
        <taxon>Actinomycetota</taxon>
        <taxon>Actinomycetes</taxon>
        <taxon>Mycobacteriales</taxon>
        <taxon>Nocardiaceae</taxon>
        <taxon>Nocardia</taxon>
    </lineage>
</organism>
<evidence type="ECO:0000313" key="3">
    <source>
        <dbReference type="Proteomes" id="UP000006304"/>
    </source>
</evidence>
<accession>K0EYJ5</accession>
<protein>
    <recommendedName>
        <fullName evidence="4">DUF3558 domain-containing protein</fullName>
    </recommendedName>
</protein>
<dbReference type="HOGENOM" id="CLU_813366_0_0_11"/>
<proteinExistence type="predicted"/>
<dbReference type="EMBL" id="CP003876">
    <property type="protein sequence ID" value="AFU02567.1"/>
    <property type="molecule type" value="Genomic_DNA"/>
</dbReference>
<name>K0EYJ5_NOCB7</name>
<feature type="signal peptide" evidence="1">
    <location>
        <begin position="1"/>
        <end position="29"/>
    </location>
</feature>
<dbReference type="STRING" id="1133849.O3I_023060"/>
<dbReference type="AlphaFoldDB" id="K0EYJ5"/>
<dbReference type="PROSITE" id="PS51257">
    <property type="entry name" value="PROKAR_LIPOPROTEIN"/>
    <property type="match status" value="1"/>
</dbReference>